<comment type="caution">
    <text evidence="6">The sequence shown here is derived from an EMBL/GenBank/DDBJ whole genome shotgun (WGS) entry which is preliminary data.</text>
</comment>
<dbReference type="GO" id="GO:0000976">
    <property type="term" value="F:transcription cis-regulatory region binding"/>
    <property type="evidence" value="ECO:0007669"/>
    <property type="project" value="TreeGrafter"/>
</dbReference>
<evidence type="ECO:0000256" key="1">
    <source>
        <dbReference type="ARBA" id="ARBA00009437"/>
    </source>
</evidence>
<evidence type="ECO:0000256" key="4">
    <source>
        <dbReference type="ARBA" id="ARBA00023163"/>
    </source>
</evidence>
<proteinExistence type="inferred from homology"/>
<name>A0A645FGH4_9ZZZZ</name>
<dbReference type="InterPro" id="IPR005119">
    <property type="entry name" value="LysR_subst-bd"/>
</dbReference>
<dbReference type="EMBL" id="VSSQ01060000">
    <property type="protein sequence ID" value="MPN13505.1"/>
    <property type="molecule type" value="Genomic_DNA"/>
</dbReference>
<evidence type="ECO:0000313" key="6">
    <source>
        <dbReference type="EMBL" id="MPN13505.1"/>
    </source>
</evidence>
<keyword evidence="3" id="KW-0238">DNA-binding</keyword>
<evidence type="ECO:0000256" key="2">
    <source>
        <dbReference type="ARBA" id="ARBA00023015"/>
    </source>
</evidence>
<sequence>MAGWRDLAQMPWITTPAQHHTQQLLTALFARQGLAPHQVLEADTMAAGESLVRAGLGLTLLREDKAVDLAEKGALVIWPHVRVPAQLGFIYARSTEHDPALVATLSLLRRVWGLGDA</sequence>
<dbReference type="SUPFAM" id="SSF53850">
    <property type="entry name" value="Periplasmic binding protein-like II"/>
    <property type="match status" value="1"/>
</dbReference>
<dbReference type="GO" id="GO:0006355">
    <property type="term" value="P:regulation of DNA-templated transcription"/>
    <property type="evidence" value="ECO:0007669"/>
    <property type="project" value="TreeGrafter"/>
</dbReference>
<organism evidence="6">
    <name type="scientific">bioreactor metagenome</name>
    <dbReference type="NCBI Taxonomy" id="1076179"/>
    <lineage>
        <taxon>unclassified sequences</taxon>
        <taxon>metagenomes</taxon>
        <taxon>ecological metagenomes</taxon>
    </lineage>
</organism>
<evidence type="ECO:0000256" key="3">
    <source>
        <dbReference type="ARBA" id="ARBA00023125"/>
    </source>
</evidence>
<gene>
    <name evidence="6" type="ORF">SDC9_160826</name>
</gene>
<dbReference type="Gene3D" id="3.40.190.290">
    <property type="match status" value="1"/>
</dbReference>
<feature type="domain" description="LysR substrate-binding" evidence="5">
    <location>
        <begin position="4"/>
        <end position="111"/>
    </location>
</feature>
<keyword evidence="2" id="KW-0805">Transcription regulation</keyword>
<dbReference type="PANTHER" id="PTHR30126">
    <property type="entry name" value="HTH-TYPE TRANSCRIPTIONAL REGULATOR"/>
    <property type="match status" value="1"/>
</dbReference>
<dbReference type="Pfam" id="PF03466">
    <property type="entry name" value="LysR_substrate"/>
    <property type="match status" value="1"/>
</dbReference>
<dbReference type="CDD" id="cd05466">
    <property type="entry name" value="PBP2_LTTR_substrate"/>
    <property type="match status" value="1"/>
</dbReference>
<dbReference type="AlphaFoldDB" id="A0A645FGH4"/>
<comment type="similarity">
    <text evidence="1">Belongs to the LysR transcriptional regulatory family.</text>
</comment>
<keyword evidence="4" id="KW-0804">Transcription</keyword>
<dbReference type="PANTHER" id="PTHR30126:SF40">
    <property type="entry name" value="HTH-TYPE TRANSCRIPTIONAL REGULATOR GLTR"/>
    <property type="match status" value="1"/>
</dbReference>
<reference evidence="6" key="1">
    <citation type="submission" date="2019-08" db="EMBL/GenBank/DDBJ databases">
        <authorList>
            <person name="Kucharzyk K."/>
            <person name="Murdoch R.W."/>
            <person name="Higgins S."/>
            <person name="Loffler F."/>
        </authorList>
    </citation>
    <scope>NUCLEOTIDE SEQUENCE</scope>
</reference>
<protein>
    <recommendedName>
        <fullName evidence="5">LysR substrate-binding domain-containing protein</fullName>
    </recommendedName>
</protein>
<accession>A0A645FGH4</accession>
<evidence type="ECO:0000259" key="5">
    <source>
        <dbReference type="Pfam" id="PF03466"/>
    </source>
</evidence>